<reference evidence="2 3" key="1">
    <citation type="submission" date="2020-05" db="EMBL/GenBank/DDBJ databases">
        <title>Identification and distribution of gene clusters putatively required for synthesis of sphingolipid metabolism inhibitors in phylogenetically diverse species of the filamentous fungus Fusarium.</title>
        <authorList>
            <person name="Kim H.-S."/>
            <person name="Busman M."/>
            <person name="Brown D.W."/>
            <person name="Divon H."/>
            <person name="Uhlig S."/>
            <person name="Proctor R.H."/>
        </authorList>
    </citation>
    <scope>NUCLEOTIDE SEQUENCE [LARGE SCALE GENOMIC DNA]</scope>
    <source>
        <strain evidence="2 3">NRRL 13617</strain>
    </source>
</reference>
<dbReference type="AlphaFoldDB" id="A0A8H5MTR0"/>
<evidence type="ECO:0000313" key="2">
    <source>
        <dbReference type="EMBL" id="KAF5542031.1"/>
    </source>
</evidence>
<evidence type="ECO:0000259" key="1">
    <source>
        <dbReference type="Pfam" id="PF01425"/>
    </source>
</evidence>
<gene>
    <name evidence="2" type="ORF">FPHYL_11656</name>
</gene>
<name>A0A8H5MTR0_9HYPO</name>
<protein>
    <submittedName>
        <fullName evidence="2">Amidase signature domain-containing protein</fullName>
    </submittedName>
</protein>
<feature type="domain" description="Amidase" evidence="1">
    <location>
        <begin position="14"/>
        <end position="149"/>
    </location>
</feature>
<comment type="caution">
    <text evidence="2">The sequence shown here is derived from an EMBL/GenBank/DDBJ whole genome shotgun (WGS) entry which is preliminary data.</text>
</comment>
<dbReference type="Pfam" id="PF01425">
    <property type="entry name" value="Amidase"/>
    <property type="match status" value="1"/>
</dbReference>
<dbReference type="SUPFAM" id="SSF75304">
    <property type="entry name" value="Amidase signature (AS) enzymes"/>
    <property type="match status" value="1"/>
</dbReference>
<organism evidence="2 3">
    <name type="scientific">Fusarium phyllophilum</name>
    <dbReference type="NCBI Taxonomy" id="47803"/>
    <lineage>
        <taxon>Eukaryota</taxon>
        <taxon>Fungi</taxon>
        <taxon>Dikarya</taxon>
        <taxon>Ascomycota</taxon>
        <taxon>Pezizomycotina</taxon>
        <taxon>Sordariomycetes</taxon>
        <taxon>Hypocreomycetidae</taxon>
        <taxon>Hypocreales</taxon>
        <taxon>Nectriaceae</taxon>
        <taxon>Fusarium</taxon>
        <taxon>Fusarium fujikuroi species complex</taxon>
    </lineage>
</organism>
<evidence type="ECO:0000313" key="3">
    <source>
        <dbReference type="Proteomes" id="UP000582016"/>
    </source>
</evidence>
<dbReference type="EMBL" id="JAAOAQ010000551">
    <property type="protein sequence ID" value="KAF5542031.1"/>
    <property type="molecule type" value="Genomic_DNA"/>
</dbReference>
<proteinExistence type="predicted"/>
<dbReference type="OrthoDB" id="5423360at2759"/>
<keyword evidence="3" id="KW-1185">Reference proteome</keyword>
<dbReference type="InterPro" id="IPR036928">
    <property type="entry name" value="AS_sf"/>
</dbReference>
<dbReference type="InterPro" id="IPR023631">
    <property type="entry name" value="Amidase_dom"/>
</dbReference>
<dbReference type="PANTHER" id="PTHR46310:SF7">
    <property type="entry name" value="AMIDASE 1"/>
    <property type="match status" value="1"/>
</dbReference>
<accession>A0A8H5MTR0</accession>
<dbReference type="Proteomes" id="UP000582016">
    <property type="component" value="Unassembled WGS sequence"/>
</dbReference>
<dbReference type="PANTHER" id="PTHR46310">
    <property type="entry name" value="AMIDASE 1"/>
    <property type="match status" value="1"/>
</dbReference>
<dbReference type="Gene3D" id="3.90.1300.10">
    <property type="entry name" value="Amidase signature (AS) domain"/>
    <property type="match status" value="1"/>
</dbReference>
<sequence length="417" mass="46876">MKTSLCNRAYHDVSEPATFTADVSQALINDGAHILGLTKLSSMIAREEPMDAVDYPTAFNPRGDGYQSPAGSSSGSAAAVAAYYWLDCAIGTDTSGSGRRPALANGVWQLRPSHDSISLRGLVKTYEVFDTPCVFARSLHVIRRVAETWIAAPSLVKKRPYRLVYPLDYLPTEIPEQMKIIDSFTRDVKTHLPATIIPLSTRSSWEQSHPPGTSGDAEEYLKDVIRRSFYHQFYHSSASFRQLYSERHDDQQPYVIPFVQQRWAQGASVSDAEHEEATRRLLIYKEWLHDQFFGDENFETLVVLPVAEVKPVYRDEKVKSPENQSAWDELFLSPIVGAPDVVIPIGEMPYHSKISNKIEYLPVVANLVAAPGRDHQLLEAVEAILESSKRPKEVCTGSRIFVPGYDHMARHFESEIH</sequence>